<gene>
    <name evidence="9" type="ORF">EBQ10_02015</name>
</gene>
<feature type="domain" description="Protein kinase" evidence="8">
    <location>
        <begin position="259"/>
        <end position="520"/>
    </location>
</feature>
<evidence type="ECO:0000256" key="1">
    <source>
        <dbReference type="ARBA" id="ARBA00012513"/>
    </source>
</evidence>
<dbReference type="PROSITE" id="PS50011">
    <property type="entry name" value="PROTEIN_KINASE_DOM"/>
    <property type="match status" value="1"/>
</dbReference>
<keyword evidence="3" id="KW-0808">Transferase</keyword>
<dbReference type="GO" id="GO:0005524">
    <property type="term" value="F:ATP binding"/>
    <property type="evidence" value="ECO:0007669"/>
    <property type="project" value="UniProtKB-UniRule"/>
</dbReference>
<evidence type="ECO:0000256" key="4">
    <source>
        <dbReference type="ARBA" id="ARBA00022741"/>
    </source>
</evidence>
<evidence type="ECO:0000256" key="2">
    <source>
        <dbReference type="ARBA" id="ARBA00022527"/>
    </source>
</evidence>
<dbReference type="PANTHER" id="PTHR43289">
    <property type="entry name" value="MITOGEN-ACTIVATED PROTEIN KINASE KINASE KINASE 20-RELATED"/>
    <property type="match status" value="1"/>
</dbReference>
<dbReference type="PANTHER" id="PTHR43289:SF6">
    <property type="entry name" value="SERINE_THREONINE-PROTEIN KINASE NEKL-3"/>
    <property type="match status" value="1"/>
</dbReference>
<dbReference type="SUPFAM" id="SSF56112">
    <property type="entry name" value="Protein kinase-like (PK-like)"/>
    <property type="match status" value="1"/>
</dbReference>
<dbReference type="RefSeq" id="WP_126919775.1">
    <property type="nucleotide sequence ID" value="NZ_CP033905.1"/>
</dbReference>
<dbReference type="InterPro" id="IPR017441">
    <property type="entry name" value="Protein_kinase_ATP_BS"/>
</dbReference>
<dbReference type="InterPro" id="IPR000719">
    <property type="entry name" value="Prot_kinase_dom"/>
</dbReference>
<evidence type="ECO:0000256" key="6">
    <source>
        <dbReference type="ARBA" id="ARBA00022840"/>
    </source>
</evidence>
<keyword evidence="6 7" id="KW-0067">ATP-binding</keyword>
<dbReference type="PROSITE" id="PS00107">
    <property type="entry name" value="PROTEIN_KINASE_ATP"/>
    <property type="match status" value="1"/>
</dbReference>
<dbReference type="PROSITE" id="PS00108">
    <property type="entry name" value="PROTEIN_KINASE_ST"/>
    <property type="match status" value="1"/>
</dbReference>
<organism evidence="9 10">
    <name type="scientific">Trueperella pyogenes</name>
    <dbReference type="NCBI Taxonomy" id="1661"/>
    <lineage>
        <taxon>Bacteria</taxon>
        <taxon>Bacillati</taxon>
        <taxon>Actinomycetota</taxon>
        <taxon>Actinomycetes</taxon>
        <taxon>Actinomycetales</taxon>
        <taxon>Actinomycetaceae</taxon>
        <taxon>Trueperella</taxon>
    </lineage>
</organism>
<keyword evidence="5 9" id="KW-0418">Kinase</keyword>
<dbReference type="SMART" id="SM00220">
    <property type="entry name" value="S_TKc"/>
    <property type="match status" value="1"/>
</dbReference>
<name>A0A3S9QJL9_9ACTO</name>
<keyword evidence="4 7" id="KW-0547">Nucleotide-binding</keyword>
<dbReference type="Pfam" id="PF00069">
    <property type="entry name" value="Pkinase"/>
    <property type="match status" value="1"/>
</dbReference>
<dbReference type="EC" id="2.7.11.1" evidence="1"/>
<evidence type="ECO:0000256" key="5">
    <source>
        <dbReference type="ARBA" id="ARBA00022777"/>
    </source>
</evidence>
<dbReference type="Proteomes" id="UP000275951">
    <property type="component" value="Chromosome"/>
</dbReference>
<feature type="binding site" evidence="7">
    <location>
        <position position="288"/>
    </location>
    <ligand>
        <name>ATP</name>
        <dbReference type="ChEBI" id="CHEBI:30616"/>
    </ligand>
</feature>
<reference evidence="9 10" key="1">
    <citation type="submission" date="2018-11" db="EMBL/GenBank/DDBJ databases">
        <title>Multidrug-resistant genes are associated with an 42-kb island TGI1 carrying a complex class 1 integron in a Trueperella pyogenes.</title>
        <authorList>
            <person name="Dong W."/>
        </authorList>
    </citation>
    <scope>NUCLEOTIDE SEQUENCE [LARGE SCALE GENOMIC DNA]</scope>
    <source>
        <strain evidence="9 10">TP4</strain>
    </source>
</reference>
<sequence length="545" mass="57604">MQESTLGAYTLRWSMGGNYATSVASSPIFLLTDPASDPGARLYARRLCDGMGALARTGVIPEPEQVRRVWADALAAAESDLATISLMATDHDIPDIGLRAALLAAVSVKGNMRWLVHSIGGLGVIHDDGTRHTTITSSTELPMRARDRFVLLSDAVIRGHSSGRTNNVISQLPRAQRAAAVLVSSVPAAGRDAATAIVVDVHDADSLAALDFPETLMSAEVEAVSEPSLVSDWAMQVLGVQGRARVDESPLTAPDLDDFVFQSYLGSGGFADVFLYEEQTPKRLVAIKVLKSDGRAGRNFRSEIDVMGQLGAHPSIVSIYDAALAPTGQPYIVMQYCPGPSLSDQLSRGPLPVADALRMGIQLSGATHTAHMLGIAHYDIKPSNVLTTAFGRYALSDFGIATLVGNASTDVLGMSLPWAAPEVLRGEECGCPADIYSVGATLYTALYGHAPFAVAGLGKRAYIEHVHTGDIAYPPIDGISEPVNAAIVDLLSAALERDVAARTSSVEMIGRGLQEIQQVMGLAATELEIPQTETWNTLPSGIGPL</sequence>
<protein>
    <recommendedName>
        <fullName evidence="1">non-specific serine/threonine protein kinase</fullName>
        <ecNumber evidence="1">2.7.11.1</ecNumber>
    </recommendedName>
</protein>
<keyword evidence="2 9" id="KW-0723">Serine/threonine-protein kinase</keyword>
<dbReference type="CDD" id="cd14014">
    <property type="entry name" value="STKc_PknB_like"/>
    <property type="match status" value="1"/>
</dbReference>
<dbReference type="GO" id="GO:0004674">
    <property type="term" value="F:protein serine/threonine kinase activity"/>
    <property type="evidence" value="ECO:0007669"/>
    <property type="project" value="UniProtKB-KW"/>
</dbReference>
<evidence type="ECO:0000259" key="8">
    <source>
        <dbReference type="PROSITE" id="PS50011"/>
    </source>
</evidence>
<dbReference type="InterPro" id="IPR011009">
    <property type="entry name" value="Kinase-like_dom_sf"/>
</dbReference>
<evidence type="ECO:0000313" key="9">
    <source>
        <dbReference type="EMBL" id="AZR06188.1"/>
    </source>
</evidence>
<dbReference type="Gene3D" id="1.10.510.10">
    <property type="entry name" value="Transferase(Phosphotransferase) domain 1"/>
    <property type="match status" value="1"/>
</dbReference>
<evidence type="ECO:0000256" key="7">
    <source>
        <dbReference type="PROSITE-ProRule" id="PRU10141"/>
    </source>
</evidence>
<accession>A0A3S9QJL9</accession>
<dbReference type="InterPro" id="IPR008271">
    <property type="entry name" value="Ser/Thr_kinase_AS"/>
</dbReference>
<dbReference type="EMBL" id="CP033905">
    <property type="protein sequence ID" value="AZR06188.1"/>
    <property type="molecule type" value="Genomic_DNA"/>
</dbReference>
<evidence type="ECO:0000313" key="10">
    <source>
        <dbReference type="Proteomes" id="UP000275951"/>
    </source>
</evidence>
<proteinExistence type="predicted"/>
<dbReference type="AlphaFoldDB" id="A0A3S9QJL9"/>
<evidence type="ECO:0000256" key="3">
    <source>
        <dbReference type="ARBA" id="ARBA00022679"/>
    </source>
</evidence>